<evidence type="ECO:0000313" key="2">
    <source>
        <dbReference type="Proteomes" id="UP001523565"/>
    </source>
</evidence>
<gene>
    <name evidence="1" type="ORF">NK118_08705</name>
</gene>
<name>A0ABT1EHZ7_9FIRM</name>
<sequence length="124" mass="13731">MRGKNKSNRVHINEGGNLTFVIEPLLPLGKENAISTKALMQALQCSERELRAIVSRERQNGAIICSAATGGYFKPSTRKELKDFCENLESQAITILRTLRSARKILKETEGQLSISRESGINGE</sequence>
<reference evidence="1 2" key="1">
    <citation type="journal article" date="2022" name="Genome Biol. Evol.">
        <title>Host diet, physiology and behaviors set the stage for Lachnospiraceae cladogenesis.</title>
        <authorList>
            <person name="Vera-Ponce De Leon A."/>
            <person name="Schneider M."/>
            <person name="Jahnes B.C."/>
            <person name="Sadowski V."/>
            <person name="Camuy-Velez L.A."/>
            <person name="Duan J."/>
            <person name="Sabree Z.L."/>
        </authorList>
    </citation>
    <scope>NUCLEOTIDE SEQUENCE [LARGE SCALE GENOMIC DNA]</scope>
    <source>
        <strain evidence="1 2">PAL227</strain>
    </source>
</reference>
<dbReference type="EMBL" id="JAMZFV010000011">
    <property type="protein sequence ID" value="MCP1110330.1"/>
    <property type="molecule type" value="Genomic_DNA"/>
</dbReference>
<comment type="caution">
    <text evidence="1">The sequence shown here is derived from an EMBL/GenBank/DDBJ whole genome shotgun (WGS) entry which is preliminary data.</text>
</comment>
<accession>A0ABT1EHZ7</accession>
<protein>
    <submittedName>
        <fullName evidence="1">Uncharacterized protein</fullName>
    </submittedName>
</protein>
<evidence type="ECO:0000313" key="1">
    <source>
        <dbReference type="EMBL" id="MCP1110330.1"/>
    </source>
</evidence>
<keyword evidence="2" id="KW-1185">Reference proteome</keyword>
<proteinExistence type="predicted"/>
<dbReference type="Proteomes" id="UP001523565">
    <property type="component" value="Unassembled WGS sequence"/>
</dbReference>
<dbReference type="RefSeq" id="WP_262069210.1">
    <property type="nucleotide sequence ID" value="NZ_JAMXOC010000011.1"/>
</dbReference>
<organism evidence="1 2">
    <name type="scientific">Ohessyouella blattaphilus</name>
    <dbReference type="NCBI Taxonomy" id="2949333"/>
    <lineage>
        <taxon>Bacteria</taxon>
        <taxon>Bacillati</taxon>
        <taxon>Bacillota</taxon>
        <taxon>Clostridia</taxon>
        <taxon>Lachnospirales</taxon>
        <taxon>Lachnospiraceae</taxon>
        <taxon>Ohessyouella</taxon>
    </lineage>
</organism>